<dbReference type="Pfam" id="PF01809">
    <property type="entry name" value="YidD"/>
    <property type="match status" value="1"/>
</dbReference>
<feature type="region of interest" description="Disordered" evidence="1">
    <location>
        <begin position="115"/>
        <end position="136"/>
    </location>
</feature>
<dbReference type="Proteomes" id="UP000317778">
    <property type="component" value="Unassembled WGS sequence"/>
</dbReference>
<protein>
    <recommendedName>
        <fullName evidence="5">Membrane protein insertion efficiency factor YidD</fullName>
    </recommendedName>
</protein>
<dbReference type="SMART" id="SM01234">
    <property type="entry name" value="Haemolytic"/>
    <property type="match status" value="1"/>
</dbReference>
<keyword evidence="2" id="KW-0732">Signal</keyword>
<name>A0A532UZ17_UNCT6</name>
<dbReference type="PANTHER" id="PTHR33383:SF1">
    <property type="entry name" value="MEMBRANE PROTEIN INSERTION EFFICIENCY FACTOR-RELATED"/>
    <property type="match status" value="1"/>
</dbReference>
<feature type="chain" id="PRO_5021821583" description="Membrane protein insertion efficiency factor YidD" evidence="2">
    <location>
        <begin position="19"/>
        <end position="136"/>
    </location>
</feature>
<evidence type="ECO:0008006" key="5">
    <source>
        <dbReference type="Google" id="ProtNLM"/>
    </source>
</evidence>
<dbReference type="EMBL" id="NJBO01000019">
    <property type="protein sequence ID" value="TKJ40190.1"/>
    <property type="molecule type" value="Genomic_DNA"/>
</dbReference>
<evidence type="ECO:0000313" key="4">
    <source>
        <dbReference type="Proteomes" id="UP000317778"/>
    </source>
</evidence>
<dbReference type="AlphaFoldDB" id="A0A532UZ17"/>
<feature type="signal peptide" evidence="2">
    <location>
        <begin position="1"/>
        <end position="18"/>
    </location>
</feature>
<accession>A0A532UZ17</accession>
<organism evidence="3 4">
    <name type="scientific">candidate division TA06 bacterium B3_TA06</name>
    <dbReference type="NCBI Taxonomy" id="2012487"/>
    <lineage>
        <taxon>Bacteria</taxon>
        <taxon>Bacteria division TA06</taxon>
    </lineage>
</organism>
<proteinExistence type="predicted"/>
<evidence type="ECO:0000256" key="2">
    <source>
        <dbReference type="SAM" id="SignalP"/>
    </source>
</evidence>
<gene>
    <name evidence="3" type="ORF">CEE36_09655</name>
</gene>
<dbReference type="InterPro" id="IPR002696">
    <property type="entry name" value="Membr_insert_effic_factor_YidD"/>
</dbReference>
<dbReference type="PANTHER" id="PTHR33383">
    <property type="entry name" value="MEMBRANE PROTEIN INSERTION EFFICIENCY FACTOR-RELATED"/>
    <property type="match status" value="1"/>
</dbReference>
<reference evidence="3 4" key="1">
    <citation type="submission" date="2017-06" db="EMBL/GenBank/DDBJ databases">
        <title>Novel microbial phyla capable of carbon fixation and sulfur reduction in deep-sea sediments.</title>
        <authorList>
            <person name="Huang J."/>
            <person name="Baker B."/>
            <person name="Wang Y."/>
        </authorList>
    </citation>
    <scope>NUCLEOTIDE SEQUENCE [LARGE SCALE GENOMIC DNA]</scope>
    <source>
        <strain evidence="3">B3_TA06</strain>
    </source>
</reference>
<dbReference type="NCBIfam" id="TIGR00278">
    <property type="entry name" value="membrane protein insertion efficiency factor YidD"/>
    <property type="match status" value="1"/>
</dbReference>
<sequence>MRRVFVILFILGICAGLAARPANPLSVGADLALHVYQKLISPLQGGHICNFLPTCSAFSRQSYRLYGPLWGTLMTFDRLERCNPGAWRHLHTYYAELRSERLSDPPSNHYLPARLKRQKKKADTSSVVITEEGEGD</sequence>
<evidence type="ECO:0000256" key="1">
    <source>
        <dbReference type="SAM" id="MobiDB-lite"/>
    </source>
</evidence>
<comment type="caution">
    <text evidence="3">The sequence shown here is derived from an EMBL/GenBank/DDBJ whole genome shotgun (WGS) entry which is preliminary data.</text>
</comment>
<evidence type="ECO:0000313" key="3">
    <source>
        <dbReference type="EMBL" id="TKJ40190.1"/>
    </source>
</evidence>